<name>A0A1S7LLE8_MAGMO</name>
<sequence length="79" mass="9006">MLVKKRALIKNSHVDKPSFQTPQPCLNRARFEAMEKRPTRRRGVGEKWLRLLGLAKGRQPNIHSGNSLAIALRAICMRS</sequence>
<gene>
    <name evidence="1" type="ORF">MAGMO_3589</name>
</gene>
<organism evidence="1">
    <name type="scientific">Magnetococcus massalia (strain MO-1)</name>
    <dbReference type="NCBI Taxonomy" id="451514"/>
    <lineage>
        <taxon>Bacteria</taxon>
        <taxon>Pseudomonadati</taxon>
        <taxon>Pseudomonadota</taxon>
        <taxon>Magnetococcia</taxon>
        <taxon>Magnetococcales</taxon>
        <taxon>Magnetococcaceae</taxon>
        <taxon>Magnetococcus</taxon>
    </lineage>
</organism>
<dbReference type="EMBL" id="LO017727">
    <property type="protein sequence ID" value="CRH07725.1"/>
    <property type="molecule type" value="Genomic_DNA"/>
</dbReference>
<protein>
    <submittedName>
        <fullName evidence="1">Uncharacterized protein</fullName>
    </submittedName>
</protein>
<dbReference type="AlphaFoldDB" id="A0A1S7LLE8"/>
<evidence type="ECO:0000313" key="1">
    <source>
        <dbReference type="EMBL" id="CRH07725.1"/>
    </source>
</evidence>
<accession>A0A1S7LLE8</accession>
<reference evidence="1" key="1">
    <citation type="submission" date="2015-04" db="EMBL/GenBank/DDBJ databases">
        <authorList>
            <person name="Syromyatnikov M.Y."/>
            <person name="Popov V.N."/>
        </authorList>
    </citation>
    <scope>NUCLEOTIDE SEQUENCE</scope>
    <source>
        <strain evidence="1">MO-1</strain>
    </source>
</reference>
<proteinExistence type="predicted"/>